<dbReference type="PANTHER" id="PTHR42856">
    <property type="entry name" value="ACYL-COENZYME A THIOESTERASE PAAI"/>
    <property type="match status" value="1"/>
</dbReference>
<dbReference type="InterPro" id="IPR006683">
    <property type="entry name" value="Thioestr_dom"/>
</dbReference>
<dbReference type="Gene3D" id="3.10.129.10">
    <property type="entry name" value="Hotdog Thioesterase"/>
    <property type="match status" value="1"/>
</dbReference>
<dbReference type="EMBL" id="PDOD01000001">
    <property type="protein sequence ID" value="PYZ95345.1"/>
    <property type="molecule type" value="Genomic_DNA"/>
</dbReference>
<dbReference type="Pfam" id="PF03061">
    <property type="entry name" value="4HBT"/>
    <property type="match status" value="1"/>
</dbReference>
<dbReference type="NCBIfam" id="TIGR02286">
    <property type="entry name" value="PaaD"/>
    <property type="match status" value="1"/>
</dbReference>
<comment type="caution">
    <text evidence="3">The sequence shown here is derived from an EMBL/GenBank/DDBJ whole genome shotgun (WGS) entry which is preliminary data.</text>
</comment>
<dbReference type="InterPro" id="IPR003736">
    <property type="entry name" value="PAAI_dom"/>
</dbReference>
<dbReference type="GO" id="GO:0016289">
    <property type="term" value="F:acyl-CoA hydrolase activity"/>
    <property type="evidence" value="ECO:0007669"/>
    <property type="project" value="TreeGrafter"/>
</dbReference>
<dbReference type="NCBIfam" id="TIGR00369">
    <property type="entry name" value="unchar_dom_1"/>
    <property type="match status" value="1"/>
</dbReference>
<evidence type="ECO:0000259" key="2">
    <source>
        <dbReference type="Pfam" id="PF03061"/>
    </source>
</evidence>
<dbReference type="CDD" id="cd03443">
    <property type="entry name" value="PaaI_thioesterase"/>
    <property type="match status" value="1"/>
</dbReference>
<feature type="domain" description="Thioesterase" evidence="2">
    <location>
        <begin position="43"/>
        <end position="117"/>
    </location>
</feature>
<keyword evidence="1" id="KW-0378">Hydrolase</keyword>
<gene>
    <name evidence="3" type="primary">paaD</name>
    <name evidence="3" type="ORF">CR194_04780</name>
</gene>
<evidence type="ECO:0000313" key="4">
    <source>
        <dbReference type="Proteomes" id="UP000248214"/>
    </source>
</evidence>
<keyword evidence="4" id="KW-1185">Reference proteome</keyword>
<sequence length="134" mass="14857">MNDLKNHFEKDSYAKWLGISIEELDYGYAKVTMNIKDDMVNFHGAANGGAIFSLADVAFACASNSYGQTAVGINVTIYYLKAGAVGDRLTAIAKEDFKSNKVGSYRMEIYNENNDLIALAEGMVFRKRDDFLNT</sequence>
<protein>
    <submittedName>
        <fullName evidence="3">Phenylacetic acid degradation protein PaaD</fullName>
    </submittedName>
</protein>
<organism evidence="3 4">
    <name type="scientific">Salipaludibacillus keqinensis</name>
    <dbReference type="NCBI Taxonomy" id="2045207"/>
    <lineage>
        <taxon>Bacteria</taxon>
        <taxon>Bacillati</taxon>
        <taxon>Bacillota</taxon>
        <taxon>Bacilli</taxon>
        <taxon>Bacillales</taxon>
        <taxon>Bacillaceae</taxon>
    </lineage>
</organism>
<name>A0A323U0J4_9BACI</name>
<proteinExistence type="predicted"/>
<dbReference type="Proteomes" id="UP000248214">
    <property type="component" value="Unassembled WGS sequence"/>
</dbReference>
<dbReference type="InterPro" id="IPR011973">
    <property type="entry name" value="PaaD"/>
</dbReference>
<reference evidence="3 4" key="1">
    <citation type="submission" date="2017-10" db="EMBL/GenBank/DDBJ databases">
        <title>Bacillus sp. nov., a halophilic bacterium isolated from a Keqin Lake.</title>
        <authorList>
            <person name="Wang H."/>
        </authorList>
    </citation>
    <scope>NUCLEOTIDE SEQUENCE [LARGE SCALE GENOMIC DNA]</scope>
    <source>
        <strain evidence="3 4">KQ-12</strain>
    </source>
</reference>
<dbReference type="AlphaFoldDB" id="A0A323U0J4"/>
<accession>A0A323U0J4</accession>
<dbReference type="OrthoDB" id="286702at2"/>
<dbReference type="PANTHER" id="PTHR42856:SF1">
    <property type="entry name" value="ACYL-COENZYME A THIOESTERASE PAAI"/>
    <property type="match status" value="1"/>
</dbReference>
<evidence type="ECO:0000256" key="1">
    <source>
        <dbReference type="ARBA" id="ARBA00022801"/>
    </source>
</evidence>
<dbReference type="InterPro" id="IPR029069">
    <property type="entry name" value="HotDog_dom_sf"/>
</dbReference>
<dbReference type="InterPro" id="IPR052723">
    <property type="entry name" value="Acyl-CoA_thioesterase_PaaI"/>
</dbReference>
<evidence type="ECO:0000313" key="3">
    <source>
        <dbReference type="EMBL" id="PYZ95345.1"/>
    </source>
</evidence>
<dbReference type="SUPFAM" id="SSF54637">
    <property type="entry name" value="Thioesterase/thiol ester dehydrase-isomerase"/>
    <property type="match status" value="1"/>
</dbReference>